<dbReference type="InterPro" id="IPR016117">
    <property type="entry name" value="ArgJ-like_dom_sf"/>
</dbReference>
<accession>A0A9W8PT87</accession>
<dbReference type="CDD" id="cd02253">
    <property type="entry name" value="DmpA"/>
    <property type="match status" value="1"/>
</dbReference>
<gene>
    <name evidence="2" type="ORF">NW766_005904</name>
</gene>
<dbReference type="SUPFAM" id="SSF56266">
    <property type="entry name" value="DmpA/ArgJ-like"/>
    <property type="match status" value="1"/>
</dbReference>
<name>A0A9W8PT87_9HYPO</name>
<evidence type="ECO:0008006" key="4">
    <source>
        <dbReference type="Google" id="ProtNLM"/>
    </source>
</evidence>
<protein>
    <recommendedName>
        <fullName evidence="4">D-aminopeptidase</fullName>
    </recommendedName>
</protein>
<keyword evidence="3" id="KW-1185">Reference proteome</keyword>
<dbReference type="Proteomes" id="UP001152130">
    <property type="component" value="Unassembled WGS sequence"/>
</dbReference>
<dbReference type="FunFam" id="3.60.70.12:FF:000004">
    <property type="entry name" value="Beta-peptidyl aminopeptidase BapA"/>
    <property type="match status" value="1"/>
</dbReference>
<dbReference type="AlphaFoldDB" id="A0A9W8PT87"/>
<proteinExistence type="inferred from homology"/>
<organism evidence="2 3">
    <name type="scientific">Fusarium irregulare</name>
    <dbReference type="NCBI Taxonomy" id="2494466"/>
    <lineage>
        <taxon>Eukaryota</taxon>
        <taxon>Fungi</taxon>
        <taxon>Dikarya</taxon>
        <taxon>Ascomycota</taxon>
        <taxon>Pezizomycotina</taxon>
        <taxon>Sordariomycetes</taxon>
        <taxon>Hypocreomycetidae</taxon>
        <taxon>Hypocreales</taxon>
        <taxon>Nectriaceae</taxon>
        <taxon>Fusarium</taxon>
        <taxon>Fusarium incarnatum-equiseti species complex</taxon>
    </lineage>
</organism>
<dbReference type="PANTHER" id="PTHR36512:SF3">
    <property type="entry name" value="BLR5678 PROTEIN"/>
    <property type="match status" value="1"/>
</dbReference>
<dbReference type="Pfam" id="PF03576">
    <property type="entry name" value="Peptidase_S58"/>
    <property type="match status" value="1"/>
</dbReference>
<sequence>MVVTGVSHHQPRGRLRDVIPEAHLGFWAPGPKNGITDVPGVLVHTTTIRDESGQINTGLTTILPRKDWFHKACHAGVFRLNGSGEMTGTHWIEESGLLHSPILITNSFAVGPCYTGIYKYAIEHYGKGEEGIDWFLLPVVAETFDGHLNDLRQFAVTPEHVVDSITNASDEPITEGNVGGGTGMMCQGWKGGTGTSSRIVLGENAVSYTVAALVQANYGRLQHLHISGVPVGRILQQRNARSQAAAAHDKEYNEAKDKKDGSIIVILATDAPLLPGQLQRLAKRATMGLARVGSYAHNPSGDLFLAFSTASEIPVQTVTGQHKSVDPFKPKLIDMEATDNQTINGLFEAAADATEEAIYNALTMAETMTGNRGRTVEALPLAATRDIIAEFKKVEDSLL</sequence>
<reference evidence="2" key="1">
    <citation type="submission" date="2022-10" db="EMBL/GenBank/DDBJ databases">
        <title>Fusarium specimens isolated from Avocado Roots.</title>
        <authorList>
            <person name="Stajich J."/>
            <person name="Roper C."/>
            <person name="Heimlech-Rivalta G."/>
        </authorList>
    </citation>
    <scope>NUCLEOTIDE SEQUENCE</scope>
    <source>
        <strain evidence="2">CF00143</strain>
    </source>
</reference>
<dbReference type="GO" id="GO:0004177">
    <property type="term" value="F:aminopeptidase activity"/>
    <property type="evidence" value="ECO:0007669"/>
    <property type="project" value="TreeGrafter"/>
</dbReference>
<comment type="caution">
    <text evidence="2">The sequence shown here is derived from an EMBL/GenBank/DDBJ whole genome shotgun (WGS) entry which is preliminary data.</text>
</comment>
<dbReference type="InterPro" id="IPR005321">
    <property type="entry name" value="Peptidase_S58_DmpA"/>
</dbReference>
<dbReference type="OrthoDB" id="2107894at2759"/>
<evidence type="ECO:0000256" key="1">
    <source>
        <dbReference type="ARBA" id="ARBA00007068"/>
    </source>
</evidence>
<comment type="similarity">
    <text evidence="1">Belongs to the peptidase S58 family.</text>
</comment>
<evidence type="ECO:0000313" key="3">
    <source>
        <dbReference type="Proteomes" id="UP001152130"/>
    </source>
</evidence>
<dbReference type="PANTHER" id="PTHR36512">
    <property type="entry name" value="D-AMINOPEPTIDASE"/>
    <property type="match status" value="1"/>
</dbReference>
<dbReference type="Gene3D" id="3.60.70.12">
    <property type="entry name" value="L-amino peptidase D-ALA esterase/amidase"/>
    <property type="match status" value="1"/>
</dbReference>
<dbReference type="EMBL" id="JAPDHF010000007">
    <property type="protein sequence ID" value="KAJ4015558.1"/>
    <property type="molecule type" value="Genomic_DNA"/>
</dbReference>
<evidence type="ECO:0000313" key="2">
    <source>
        <dbReference type="EMBL" id="KAJ4015558.1"/>
    </source>
</evidence>